<dbReference type="EMBL" id="JAMGBA010000001">
    <property type="protein sequence ID" value="MCL6697273.1"/>
    <property type="molecule type" value="Genomic_DNA"/>
</dbReference>
<dbReference type="PANTHER" id="PTHR12737:SF9">
    <property type="entry name" value="DIMETHYLARGININASE"/>
    <property type="match status" value="1"/>
</dbReference>
<reference evidence="3 4" key="1">
    <citation type="submission" date="2022-05" db="EMBL/GenBank/DDBJ databases">
        <authorList>
            <person name="Jo J.-H."/>
            <person name="Im W.-T."/>
        </authorList>
    </citation>
    <scope>NUCLEOTIDE SEQUENCE [LARGE SCALE GENOMIC DNA]</scope>
    <source>
        <strain evidence="3 4">NSE70-1</strain>
    </source>
</reference>
<dbReference type="Proteomes" id="UP001203410">
    <property type="component" value="Unassembled WGS sequence"/>
</dbReference>
<evidence type="ECO:0000256" key="2">
    <source>
        <dbReference type="ARBA" id="ARBA00022801"/>
    </source>
</evidence>
<dbReference type="InterPro" id="IPR033199">
    <property type="entry name" value="DDAH-like"/>
</dbReference>
<accession>A0ABT0RQJ9</accession>
<evidence type="ECO:0008006" key="5">
    <source>
        <dbReference type="Google" id="ProtNLM"/>
    </source>
</evidence>
<name>A0ABT0RQJ9_9SPHN</name>
<comment type="similarity">
    <text evidence="1">Belongs to the DDAH family.</text>
</comment>
<gene>
    <name evidence="3" type="ORF">LZ496_00510</name>
</gene>
<evidence type="ECO:0000313" key="3">
    <source>
        <dbReference type="EMBL" id="MCL6697273.1"/>
    </source>
</evidence>
<dbReference type="PANTHER" id="PTHR12737">
    <property type="entry name" value="DIMETHYLARGININE DIMETHYLAMINOHYDROLASE"/>
    <property type="match status" value="1"/>
</dbReference>
<keyword evidence="2" id="KW-0378">Hydrolase</keyword>
<comment type="caution">
    <text evidence="3">The sequence shown here is derived from an EMBL/GenBank/DDBJ whole genome shotgun (WGS) entry which is preliminary data.</text>
</comment>
<organism evidence="3 4">
    <name type="scientific">Sphingomonas caseinilyticus</name>
    <dbReference type="NCBI Taxonomy" id="2908205"/>
    <lineage>
        <taxon>Bacteria</taxon>
        <taxon>Pseudomonadati</taxon>
        <taxon>Pseudomonadota</taxon>
        <taxon>Alphaproteobacteria</taxon>
        <taxon>Sphingomonadales</taxon>
        <taxon>Sphingomonadaceae</taxon>
        <taxon>Sphingomonas</taxon>
    </lineage>
</organism>
<evidence type="ECO:0000313" key="4">
    <source>
        <dbReference type="Proteomes" id="UP001203410"/>
    </source>
</evidence>
<sequence>MPIAFTRAVSPRIVECALTHLDRQKIDPDLAASQHAAYEKALKKAGYDIIRLPELADDPDAVFVEDTALILGDNAIITKPGTASRANEIYSTAVGLTPHFKVHYLPTGTLDGGDVLRIENTLYVGQSSRTDAAGTQALESIVNPLGYWVVPVEMERCLHLKTAATFAGLDDEGVPTVVINDDWVDPGYFSGVEFLYVPDEEPFAANVVRAGERIIMAAGNPRTTALLRHCNFKVDVIDLSELQKAEAGGTCMSLLSD</sequence>
<dbReference type="RefSeq" id="WP_249902650.1">
    <property type="nucleotide sequence ID" value="NZ_JAMGBA010000001.1"/>
</dbReference>
<dbReference type="SUPFAM" id="SSF55909">
    <property type="entry name" value="Pentein"/>
    <property type="match status" value="1"/>
</dbReference>
<dbReference type="Gene3D" id="3.75.10.10">
    <property type="entry name" value="L-arginine/glycine Amidinotransferase, Chain A"/>
    <property type="match status" value="1"/>
</dbReference>
<protein>
    <recommendedName>
        <fullName evidence="5">Dimethylargininase</fullName>
    </recommendedName>
</protein>
<keyword evidence="4" id="KW-1185">Reference proteome</keyword>
<proteinExistence type="inferred from homology"/>
<evidence type="ECO:0000256" key="1">
    <source>
        <dbReference type="ARBA" id="ARBA00008532"/>
    </source>
</evidence>